<dbReference type="EMBL" id="CABVHY010000043">
    <property type="protein sequence ID" value="VVO41789.1"/>
    <property type="molecule type" value="Genomic_DNA"/>
</dbReference>
<dbReference type="Proteomes" id="UP000379480">
    <property type="component" value="Unassembled WGS sequence"/>
</dbReference>
<dbReference type="AlphaFoldDB" id="A0A5E7FR61"/>
<reference evidence="2 3" key="1">
    <citation type="submission" date="2019-09" db="EMBL/GenBank/DDBJ databases">
        <authorList>
            <person name="Chandra G."/>
            <person name="Truman W A."/>
        </authorList>
    </citation>
    <scope>NUCLEOTIDE SEQUENCE [LARGE SCALE GENOMIC DNA]</scope>
    <source>
        <strain evidence="2">PS723</strain>
    </source>
</reference>
<proteinExistence type="predicted"/>
<evidence type="ECO:0000313" key="2">
    <source>
        <dbReference type="EMBL" id="VVO41789.1"/>
    </source>
</evidence>
<accession>A0A5E7FR61</accession>
<dbReference type="SUPFAM" id="SSF56399">
    <property type="entry name" value="ADP-ribosylation"/>
    <property type="match status" value="1"/>
</dbReference>
<protein>
    <recommendedName>
        <fullName evidence="4">RHS repeat-associated core domain-containing protein</fullName>
    </recommendedName>
</protein>
<dbReference type="Gene3D" id="2.180.10.10">
    <property type="entry name" value="RHS repeat-associated core"/>
    <property type="match status" value="1"/>
</dbReference>
<dbReference type="InterPro" id="IPR022385">
    <property type="entry name" value="Rhs_assc_core"/>
</dbReference>
<dbReference type="RefSeq" id="WP_150807115.1">
    <property type="nucleotide sequence ID" value="NZ_CABVHY010000043.1"/>
</dbReference>
<sequence>MPSSREIVLCRYRYDPLDRLASSTPLSAAELQRFYCKSRLATEIQGQVNHSIFQHDDQLLAQQQSGGNTAETTLLASDQQRSVLHTLSASPPQPIAYSPYGHHPADSGLLSLLGFNGERRDPVTGHYLLGNGYRAFNPVLMRFNSPDSWSPFGDGGLNVHAYCLGDPINRQDPTGHISGFLLVHFQKYWARAASAISKNSSAALPVTAIANKNRSIEVFDKIVKRIGESARGREKYLMEESAKLSQSNKLIYQLDRGRLRSAEETTKRFKFYNKHRDFFNFKDGLPQNGQRLLINNGPDVYLYTDQFNTSIGYYLYKMKASSGPKLERVTARLRASVIIRDEHIVMNTLRLEGGSIRGPQGRTPAGSPGRRPSM</sequence>
<evidence type="ECO:0000256" key="1">
    <source>
        <dbReference type="SAM" id="MobiDB-lite"/>
    </source>
</evidence>
<evidence type="ECO:0000313" key="3">
    <source>
        <dbReference type="Proteomes" id="UP000379480"/>
    </source>
</evidence>
<name>A0A5E7FR61_PSEFL</name>
<dbReference type="OrthoDB" id="5905222at2"/>
<gene>
    <name evidence="2" type="ORF">PS723_05926</name>
</gene>
<dbReference type="NCBIfam" id="TIGR03696">
    <property type="entry name" value="Rhs_assc_core"/>
    <property type="match status" value="1"/>
</dbReference>
<organism evidence="2 3">
    <name type="scientific">Pseudomonas fluorescens</name>
    <dbReference type="NCBI Taxonomy" id="294"/>
    <lineage>
        <taxon>Bacteria</taxon>
        <taxon>Pseudomonadati</taxon>
        <taxon>Pseudomonadota</taxon>
        <taxon>Gammaproteobacteria</taxon>
        <taxon>Pseudomonadales</taxon>
        <taxon>Pseudomonadaceae</taxon>
        <taxon>Pseudomonas</taxon>
    </lineage>
</organism>
<evidence type="ECO:0008006" key="4">
    <source>
        <dbReference type="Google" id="ProtNLM"/>
    </source>
</evidence>
<feature type="region of interest" description="Disordered" evidence="1">
    <location>
        <begin position="353"/>
        <end position="374"/>
    </location>
</feature>